<gene>
    <name evidence="6" type="ordered locus">BLASA_1449</name>
</gene>
<dbReference type="GO" id="GO:0003700">
    <property type="term" value="F:DNA-binding transcription factor activity"/>
    <property type="evidence" value="ECO:0007669"/>
    <property type="project" value="TreeGrafter"/>
</dbReference>
<dbReference type="GO" id="GO:0045892">
    <property type="term" value="P:negative regulation of DNA-templated transcription"/>
    <property type="evidence" value="ECO:0007669"/>
    <property type="project" value="TreeGrafter"/>
</dbReference>
<dbReference type="PROSITE" id="PS51077">
    <property type="entry name" value="HTH_ICLR"/>
    <property type="match status" value="1"/>
</dbReference>
<feature type="domain" description="IclR-ED" evidence="5">
    <location>
        <begin position="99"/>
        <end position="282"/>
    </location>
</feature>
<dbReference type="eggNOG" id="COG1414">
    <property type="taxonomic scope" value="Bacteria"/>
</dbReference>
<reference evidence="7" key="2">
    <citation type="submission" date="2012-02" db="EMBL/GenBank/DDBJ databases">
        <title>Complete genome sequence of Blastococcus saxobsidens strain DD2.</title>
        <authorList>
            <person name="Genoscope."/>
        </authorList>
    </citation>
    <scope>NUCLEOTIDE SEQUENCE [LARGE SCALE GENOMIC DNA]</scope>
    <source>
        <strain evidence="7">DD2</strain>
    </source>
</reference>
<reference evidence="6 7" key="1">
    <citation type="journal article" date="2012" name="J. Bacteriol.">
        <title>Genome Sequence of Blastococcus saxobsidens DD2, a Stone-Inhabiting Bacterium.</title>
        <authorList>
            <person name="Chouaia B."/>
            <person name="Crotti E."/>
            <person name="Brusetti L."/>
            <person name="Daffonchio D."/>
            <person name="Essoussi I."/>
            <person name="Nouioui I."/>
            <person name="Sbissi I."/>
            <person name="Ghodhbane-Gtari F."/>
            <person name="Gtari M."/>
            <person name="Vacherie B."/>
            <person name="Barbe V."/>
            <person name="Medigue C."/>
            <person name="Gury J."/>
            <person name="Pujic P."/>
            <person name="Normand P."/>
        </authorList>
    </citation>
    <scope>NUCLEOTIDE SEQUENCE [LARGE SCALE GENOMIC DNA]</scope>
    <source>
        <strain evidence="6 7">DD2</strain>
    </source>
</reference>
<dbReference type="PANTHER" id="PTHR30136:SF24">
    <property type="entry name" value="HTH-TYPE TRANSCRIPTIONAL REPRESSOR ALLR"/>
    <property type="match status" value="1"/>
</dbReference>
<dbReference type="Pfam" id="PF01614">
    <property type="entry name" value="IclR_C"/>
    <property type="match status" value="1"/>
</dbReference>
<sequence length="282" mass="30415">MSPPRIPQGRDRAADSGTPRILEIVSNAAKPTGRTTIQSVSRASRLLLAVAASPDGLSAKAASEQFGLSMPTTYHLLTTLAAEGLLVKDARRQYMLGPRAAVIAAAVSRDNRAPEYYLQPLRDLAAATGETAYLSAWRNGSIAVLQTVEGAHAVRVAGLTAGYGDNVHARASGKLLLAFASPADRERTLSVKPLRALTTNTITDRSLLEEEFEKIRRERISFDHGEFFEGVDCVSAPITEDGFVVACYAVSVPSARWATEQEQIVNEVQRAAEKVSNLRILE</sequence>
<dbReference type="STRING" id="1146883.BLASA_1449"/>
<dbReference type="Pfam" id="PF09339">
    <property type="entry name" value="HTH_IclR"/>
    <property type="match status" value="1"/>
</dbReference>
<keyword evidence="7" id="KW-1185">Reference proteome</keyword>
<dbReference type="PROSITE" id="PS51078">
    <property type="entry name" value="ICLR_ED"/>
    <property type="match status" value="1"/>
</dbReference>
<proteinExistence type="predicted"/>
<dbReference type="InterPro" id="IPR036388">
    <property type="entry name" value="WH-like_DNA-bd_sf"/>
</dbReference>
<evidence type="ECO:0000256" key="2">
    <source>
        <dbReference type="ARBA" id="ARBA00023125"/>
    </source>
</evidence>
<feature type="domain" description="HTH iclR-type" evidence="4">
    <location>
        <begin position="37"/>
        <end position="98"/>
    </location>
</feature>
<dbReference type="InterPro" id="IPR029016">
    <property type="entry name" value="GAF-like_dom_sf"/>
</dbReference>
<keyword evidence="3" id="KW-0804">Transcription</keyword>
<protein>
    <submittedName>
        <fullName evidence="6">Transcriptional regulator, IclR family</fullName>
    </submittedName>
</protein>
<keyword evidence="2" id="KW-0238">DNA-binding</keyword>
<dbReference type="AlphaFoldDB" id="H6RKG2"/>
<evidence type="ECO:0000256" key="3">
    <source>
        <dbReference type="ARBA" id="ARBA00023163"/>
    </source>
</evidence>
<evidence type="ECO:0000256" key="1">
    <source>
        <dbReference type="ARBA" id="ARBA00023015"/>
    </source>
</evidence>
<dbReference type="HOGENOM" id="CLU_062618_6_2_11"/>
<dbReference type="OrthoDB" id="5242615at2"/>
<evidence type="ECO:0000259" key="4">
    <source>
        <dbReference type="PROSITE" id="PS51077"/>
    </source>
</evidence>
<dbReference type="SMART" id="SM00346">
    <property type="entry name" value="HTH_ICLR"/>
    <property type="match status" value="1"/>
</dbReference>
<dbReference type="InterPro" id="IPR036390">
    <property type="entry name" value="WH_DNA-bd_sf"/>
</dbReference>
<dbReference type="KEGG" id="bsd:BLASA_1449"/>
<dbReference type="PANTHER" id="PTHR30136">
    <property type="entry name" value="HELIX-TURN-HELIX TRANSCRIPTIONAL REGULATOR, ICLR FAMILY"/>
    <property type="match status" value="1"/>
</dbReference>
<dbReference type="InterPro" id="IPR005471">
    <property type="entry name" value="Tscrpt_reg_IclR_N"/>
</dbReference>
<name>H6RKG2_BLASD</name>
<organism evidence="6 7">
    <name type="scientific">Blastococcus saxobsidens (strain DD2)</name>
    <dbReference type="NCBI Taxonomy" id="1146883"/>
    <lineage>
        <taxon>Bacteria</taxon>
        <taxon>Bacillati</taxon>
        <taxon>Actinomycetota</taxon>
        <taxon>Actinomycetes</taxon>
        <taxon>Geodermatophilales</taxon>
        <taxon>Geodermatophilaceae</taxon>
        <taxon>Blastococcus</taxon>
    </lineage>
</organism>
<dbReference type="SUPFAM" id="SSF55781">
    <property type="entry name" value="GAF domain-like"/>
    <property type="match status" value="1"/>
</dbReference>
<dbReference type="SUPFAM" id="SSF46785">
    <property type="entry name" value="Winged helix' DNA-binding domain"/>
    <property type="match status" value="1"/>
</dbReference>
<dbReference type="EMBL" id="FO117623">
    <property type="protein sequence ID" value="CCG02381.1"/>
    <property type="molecule type" value="Genomic_DNA"/>
</dbReference>
<dbReference type="InterPro" id="IPR014757">
    <property type="entry name" value="Tscrpt_reg_IclR_C"/>
</dbReference>
<evidence type="ECO:0000313" key="6">
    <source>
        <dbReference type="EMBL" id="CCG02381.1"/>
    </source>
</evidence>
<dbReference type="InterPro" id="IPR050707">
    <property type="entry name" value="HTH_MetabolicPath_Reg"/>
</dbReference>
<dbReference type="GO" id="GO:0003677">
    <property type="term" value="F:DNA binding"/>
    <property type="evidence" value="ECO:0007669"/>
    <property type="project" value="UniProtKB-KW"/>
</dbReference>
<keyword evidence="1" id="KW-0805">Transcription regulation</keyword>
<evidence type="ECO:0000259" key="5">
    <source>
        <dbReference type="PROSITE" id="PS51078"/>
    </source>
</evidence>
<dbReference type="Proteomes" id="UP000007517">
    <property type="component" value="Chromosome"/>
</dbReference>
<dbReference type="Gene3D" id="1.10.10.10">
    <property type="entry name" value="Winged helix-like DNA-binding domain superfamily/Winged helix DNA-binding domain"/>
    <property type="match status" value="1"/>
</dbReference>
<dbReference type="Gene3D" id="3.30.450.40">
    <property type="match status" value="1"/>
</dbReference>
<evidence type="ECO:0000313" key="7">
    <source>
        <dbReference type="Proteomes" id="UP000007517"/>
    </source>
</evidence>
<accession>H6RKG2</accession>